<sequence length="186" mass="21686">MEIYVIRHTKVDVPPGHCYGQTDVNLLNDYPDEIALFKNRIPADLDAVISSPLKRCTFIADDFSQWYSTDDRLMEMNFGSWEMNRWDDIPKDELQNWMDNIALTCPPYGENLFAVQERVTSFLDELRKGTYKKVLLVTHAGPIRCMWNYLLQTPLNNTFKIPIDFGEVFHFNLGNTSHDDFIIKKA</sequence>
<dbReference type="InterPro" id="IPR050275">
    <property type="entry name" value="PGM_Phosphatase"/>
</dbReference>
<organism evidence="1 2">
    <name type="scientific">Myroides marinus</name>
    <dbReference type="NCBI Taxonomy" id="703342"/>
    <lineage>
        <taxon>Bacteria</taxon>
        <taxon>Pseudomonadati</taxon>
        <taxon>Bacteroidota</taxon>
        <taxon>Flavobacteriia</taxon>
        <taxon>Flavobacteriales</taxon>
        <taxon>Flavobacteriaceae</taxon>
        <taxon>Myroides</taxon>
    </lineage>
</organism>
<dbReference type="RefSeq" id="WP_038987921.1">
    <property type="nucleotide sequence ID" value="NZ_JWJO01000070.1"/>
</dbReference>
<keyword evidence="2" id="KW-1185">Reference proteome</keyword>
<dbReference type="PANTHER" id="PTHR48100">
    <property type="entry name" value="BROAD-SPECIFICITY PHOSPHATASE YOR283W-RELATED"/>
    <property type="match status" value="1"/>
</dbReference>
<dbReference type="PANTHER" id="PTHR48100:SF1">
    <property type="entry name" value="HISTIDINE PHOSPHATASE FAMILY PROTEIN-RELATED"/>
    <property type="match status" value="1"/>
</dbReference>
<evidence type="ECO:0000313" key="2">
    <source>
        <dbReference type="Proteomes" id="UP000076630"/>
    </source>
</evidence>
<accession>A0A161UW18</accession>
<dbReference type="InterPro" id="IPR029033">
    <property type="entry name" value="His_PPase_superfam"/>
</dbReference>
<dbReference type="CDD" id="cd07067">
    <property type="entry name" value="HP_PGM_like"/>
    <property type="match status" value="1"/>
</dbReference>
<dbReference type="GO" id="GO:0005737">
    <property type="term" value="C:cytoplasm"/>
    <property type="evidence" value="ECO:0007669"/>
    <property type="project" value="TreeGrafter"/>
</dbReference>
<reference evidence="1 2" key="1">
    <citation type="submission" date="2016-01" db="EMBL/GenBank/DDBJ databases">
        <title>Whole genome sequencing of Myroides marinus L41.</title>
        <authorList>
            <person name="Hong K.W."/>
        </authorList>
    </citation>
    <scope>NUCLEOTIDE SEQUENCE [LARGE SCALE GENOMIC DNA]</scope>
    <source>
        <strain evidence="1 2">L41</strain>
    </source>
</reference>
<dbReference type="Pfam" id="PF00300">
    <property type="entry name" value="His_Phos_1"/>
    <property type="match status" value="1"/>
</dbReference>
<dbReference type="Proteomes" id="UP000076630">
    <property type="component" value="Unassembled WGS sequence"/>
</dbReference>
<comment type="caution">
    <text evidence="1">The sequence shown here is derived from an EMBL/GenBank/DDBJ whole genome shotgun (WGS) entry which is preliminary data.</text>
</comment>
<proteinExistence type="predicted"/>
<gene>
    <name evidence="1" type="ORF">AV926_07450</name>
</gene>
<name>A0A161UW18_9FLAO</name>
<dbReference type="Gene3D" id="3.40.50.1240">
    <property type="entry name" value="Phosphoglycerate mutase-like"/>
    <property type="match status" value="1"/>
</dbReference>
<dbReference type="SMART" id="SM00855">
    <property type="entry name" value="PGAM"/>
    <property type="match status" value="1"/>
</dbReference>
<dbReference type="EMBL" id="LQNU01000048">
    <property type="protein sequence ID" value="KZE82121.1"/>
    <property type="molecule type" value="Genomic_DNA"/>
</dbReference>
<dbReference type="OrthoDB" id="9782128at2"/>
<dbReference type="AlphaFoldDB" id="A0A161UW18"/>
<dbReference type="InterPro" id="IPR013078">
    <property type="entry name" value="His_Pase_superF_clade-1"/>
</dbReference>
<dbReference type="GO" id="GO:0016791">
    <property type="term" value="F:phosphatase activity"/>
    <property type="evidence" value="ECO:0007669"/>
    <property type="project" value="TreeGrafter"/>
</dbReference>
<dbReference type="SUPFAM" id="SSF53254">
    <property type="entry name" value="Phosphoglycerate mutase-like"/>
    <property type="match status" value="1"/>
</dbReference>
<evidence type="ECO:0000313" key="1">
    <source>
        <dbReference type="EMBL" id="KZE82121.1"/>
    </source>
</evidence>
<protein>
    <submittedName>
        <fullName evidence="1">Alpha-ribazole phosphatase</fullName>
    </submittedName>
</protein>